<keyword evidence="2" id="KW-1185">Reference proteome</keyword>
<protein>
    <submittedName>
        <fullName evidence="1">Uncharacterized protein</fullName>
    </submittedName>
</protein>
<sequence length="72" mass="7198">MGVPAGPFVCDGLLFRAEHLVLPWIAGRIAGMEGDLLASPTCPASAIGILGMDASGIRGGARRSGACDCAVT</sequence>
<comment type="caution">
    <text evidence="1">The sequence shown here is derived from an EMBL/GenBank/DDBJ whole genome shotgun (WGS) entry which is preliminary data.</text>
</comment>
<proteinExistence type="predicted"/>
<evidence type="ECO:0000313" key="1">
    <source>
        <dbReference type="EMBL" id="RYB01333.1"/>
    </source>
</evidence>
<dbReference type="RefSeq" id="WP_129222275.1">
    <property type="nucleotide sequence ID" value="NZ_QYBC01000047.1"/>
</dbReference>
<accession>A0A4Q2R6K7</accession>
<evidence type="ECO:0000313" key="2">
    <source>
        <dbReference type="Proteomes" id="UP000289411"/>
    </source>
</evidence>
<dbReference type="EMBL" id="QYBC01000047">
    <property type="protein sequence ID" value="RYB01333.1"/>
    <property type="molecule type" value="Genomic_DNA"/>
</dbReference>
<organism evidence="1 2">
    <name type="scientific">Lichenibacterium ramalinae</name>
    <dbReference type="NCBI Taxonomy" id="2316527"/>
    <lineage>
        <taxon>Bacteria</taxon>
        <taxon>Pseudomonadati</taxon>
        <taxon>Pseudomonadota</taxon>
        <taxon>Alphaproteobacteria</taxon>
        <taxon>Hyphomicrobiales</taxon>
        <taxon>Lichenihabitantaceae</taxon>
        <taxon>Lichenibacterium</taxon>
    </lineage>
</organism>
<reference evidence="1 2" key="2">
    <citation type="submission" date="2019-02" db="EMBL/GenBank/DDBJ databases">
        <title>'Lichenibacterium ramalinii' gen. nov. sp. nov., 'Lichenibacterium minor' gen. nov. sp. nov.</title>
        <authorList>
            <person name="Pankratov T."/>
        </authorList>
    </citation>
    <scope>NUCLEOTIDE SEQUENCE [LARGE SCALE GENOMIC DNA]</scope>
    <source>
        <strain evidence="1 2">RmlP001</strain>
    </source>
</reference>
<name>A0A4Q2R6K7_9HYPH</name>
<dbReference type="AlphaFoldDB" id="A0A4Q2R6K7"/>
<gene>
    <name evidence="1" type="ORF">D3272_26630</name>
</gene>
<dbReference type="Proteomes" id="UP000289411">
    <property type="component" value="Unassembled WGS sequence"/>
</dbReference>
<reference evidence="1 2" key="1">
    <citation type="submission" date="2018-09" db="EMBL/GenBank/DDBJ databases">
        <authorList>
            <person name="Grouzdev D.S."/>
            <person name="Krutkina M.S."/>
        </authorList>
    </citation>
    <scope>NUCLEOTIDE SEQUENCE [LARGE SCALE GENOMIC DNA]</scope>
    <source>
        <strain evidence="1 2">RmlP001</strain>
    </source>
</reference>